<dbReference type="Proteomes" id="UP001596470">
    <property type="component" value="Unassembled WGS sequence"/>
</dbReference>
<evidence type="ECO:0000313" key="13">
    <source>
        <dbReference type="Proteomes" id="UP001596470"/>
    </source>
</evidence>
<keyword evidence="6 12" id="KW-0418">Kinase</keyword>
<reference evidence="13" key="1">
    <citation type="journal article" date="2019" name="Int. J. Syst. Evol. Microbiol.">
        <title>The Global Catalogue of Microorganisms (GCM) 10K type strain sequencing project: providing services to taxonomists for standard genome sequencing and annotation.</title>
        <authorList>
            <consortium name="The Broad Institute Genomics Platform"/>
            <consortium name="The Broad Institute Genome Sequencing Center for Infectious Disease"/>
            <person name="Wu L."/>
            <person name="Ma J."/>
        </authorList>
    </citation>
    <scope>NUCLEOTIDE SEQUENCE [LARGE SCALE GENOMIC DNA]</scope>
    <source>
        <strain evidence="13">KACC 12634</strain>
    </source>
</reference>
<dbReference type="Pfam" id="PF02518">
    <property type="entry name" value="HATPase_c"/>
    <property type="match status" value="1"/>
</dbReference>
<dbReference type="Gene3D" id="3.30.565.10">
    <property type="entry name" value="Histidine kinase-like ATPase, C-terminal domain"/>
    <property type="match status" value="1"/>
</dbReference>
<keyword evidence="7" id="KW-0067">ATP-binding</keyword>
<organism evidence="12 13">
    <name type="scientific">Glycomyces mayteni</name>
    <dbReference type="NCBI Taxonomy" id="543887"/>
    <lineage>
        <taxon>Bacteria</taxon>
        <taxon>Bacillati</taxon>
        <taxon>Actinomycetota</taxon>
        <taxon>Actinomycetes</taxon>
        <taxon>Glycomycetales</taxon>
        <taxon>Glycomycetaceae</taxon>
        <taxon>Glycomyces</taxon>
    </lineage>
</organism>
<evidence type="ECO:0000256" key="4">
    <source>
        <dbReference type="ARBA" id="ARBA00022679"/>
    </source>
</evidence>
<proteinExistence type="predicted"/>
<keyword evidence="8" id="KW-0902">Two-component regulatory system</keyword>
<keyword evidence="9" id="KW-1133">Transmembrane helix</keyword>
<keyword evidence="4" id="KW-0808">Transferase</keyword>
<evidence type="ECO:0000259" key="11">
    <source>
        <dbReference type="Pfam" id="PF07730"/>
    </source>
</evidence>
<feature type="transmembrane region" description="Helical" evidence="9">
    <location>
        <begin position="12"/>
        <end position="29"/>
    </location>
</feature>
<dbReference type="InterPro" id="IPR003594">
    <property type="entry name" value="HATPase_dom"/>
</dbReference>
<keyword evidence="13" id="KW-1185">Reference proteome</keyword>
<evidence type="ECO:0000256" key="1">
    <source>
        <dbReference type="ARBA" id="ARBA00000085"/>
    </source>
</evidence>
<dbReference type="RefSeq" id="WP_382351924.1">
    <property type="nucleotide sequence ID" value="NZ_JBHMBP010000003.1"/>
</dbReference>
<evidence type="ECO:0000256" key="2">
    <source>
        <dbReference type="ARBA" id="ARBA00012438"/>
    </source>
</evidence>
<feature type="domain" description="Histidine kinase/HSP90-like ATPase" evidence="10">
    <location>
        <begin position="239"/>
        <end position="331"/>
    </location>
</feature>
<dbReference type="InterPro" id="IPR050482">
    <property type="entry name" value="Sensor_HK_TwoCompSys"/>
</dbReference>
<dbReference type="PANTHER" id="PTHR24421">
    <property type="entry name" value="NITRATE/NITRITE SENSOR PROTEIN NARX-RELATED"/>
    <property type="match status" value="1"/>
</dbReference>
<keyword evidence="9" id="KW-0812">Transmembrane</keyword>
<evidence type="ECO:0000256" key="8">
    <source>
        <dbReference type="ARBA" id="ARBA00023012"/>
    </source>
</evidence>
<evidence type="ECO:0000313" key="12">
    <source>
        <dbReference type="EMBL" id="MFC6958531.1"/>
    </source>
</evidence>
<feature type="domain" description="Signal transduction histidine kinase subgroup 3 dimerisation and phosphoacceptor" evidence="11">
    <location>
        <begin position="130"/>
        <end position="190"/>
    </location>
</feature>
<feature type="transmembrane region" description="Helical" evidence="9">
    <location>
        <begin position="91"/>
        <end position="112"/>
    </location>
</feature>
<keyword evidence="9" id="KW-0472">Membrane</keyword>
<comment type="caution">
    <text evidence="12">The sequence shown here is derived from an EMBL/GenBank/DDBJ whole genome shotgun (WGS) entry which is preliminary data.</text>
</comment>
<dbReference type="InterPro" id="IPR011712">
    <property type="entry name" value="Sig_transdc_His_kin_sub3_dim/P"/>
</dbReference>
<dbReference type="EMBL" id="JBHSYS010000003">
    <property type="protein sequence ID" value="MFC6958531.1"/>
    <property type="molecule type" value="Genomic_DNA"/>
</dbReference>
<dbReference type="GO" id="GO:0016301">
    <property type="term" value="F:kinase activity"/>
    <property type="evidence" value="ECO:0007669"/>
    <property type="project" value="UniProtKB-KW"/>
</dbReference>
<evidence type="ECO:0000259" key="10">
    <source>
        <dbReference type="Pfam" id="PF02518"/>
    </source>
</evidence>
<accession>A0ABW2DCE3</accession>
<name>A0ABW2DCE3_9ACTN</name>
<evidence type="ECO:0000256" key="3">
    <source>
        <dbReference type="ARBA" id="ARBA00022553"/>
    </source>
</evidence>
<evidence type="ECO:0000256" key="6">
    <source>
        <dbReference type="ARBA" id="ARBA00022777"/>
    </source>
</evidence>
<dbReference type="PANTHER" id="PTHR24421:SF10">
    <property type="entry name" value="NITRATE_NITRITE SENSOR PROTEIN NARQ"/>
    <property type="match status" value="1"/>
</dbReference>
<protein>
    <recommendedName>
        <fullName evidence="2">histidine kinase</fullName>
        <ecNumber evidence="2">2.7.13.3</ecNumber>
    </recommendedName>
</protein>
<gene>
    <name evidence="12" type="ORF">ACFQS3_15105</name>
</gene>
<dbReference type="InterPro" id="IPR036890">
    <property type="entry name" value="HATPase_C_sf"/>
</dbReference>
<comment type="catalytic activity">
    <reaction evidence="1">
        <text>ATP + protein L-histidine = ADP + protein N-phospho-L-histidine.</text>
        <dbReference type="EC" id="2.7.13.3"/>
    </reaction>
</comment>
<keyword evidence="5" id="KW-0547">Nucleotide-binding</keyword>
<evidence type="ECO:0000256" key="7">
    <source>
        <dbReference type="ARBA" id="ARBA00022840"/>
    </source>
</evidence>
<evidence type="ECO:0000256" key="5">
    <source>
        <dbReference type="ARBA" id="ARBA00022741"/>
    </source>
</evidence>
<dbReference type="SUPFAM" id="SSF55874">
    <property type="entry name" value="ATPase domain of HSP90 chaperone/DNA topoisomerase II/histidine kinase"/>
    <property type="match status" value="1"/>
</dbReference>
<dbReference type="Pfam" id="PF07730">
    <property type="entry name" value="HisKA_3"/>
    <property type="match status" value="1"/>
</dbReference>
<evidence type="ECO:0000256" key="9">
    <source>
        <dbReference type="SAM" id="Phobius"/>
    </source>
</evidence>
<dbReference type="EC" id="2.7.13.3" evidence="2"/>
<sequence length="338" mass="33774">MNRVRRIGHGPVGIAAAAASLLGTALFRGTLTGTAGAWMLLEGAALAALTALTVRHASPGRAAAATVLGTAALAAQPLRMLDGAGASATEYVFFIAFGAVLGLAAAGAGLLVRLVARGRAGALEDVRRRERLALAAGLHDLVAHDVTGIVLDAQATRAEGGGGDAALERIERAGLEALAAMDRTVGMLRGEGTGSPGARTYGVADLPELADRFAETARLPVRCDLDPGAAQRVPRETGEAVYRLVAEALTNVRRHAPDAAGVAVTVAAGPANVEVRVADTGGARPGRSLPRAGGRGGTGLIGLAARVEALGGEFRAGPDGAGWAVEAALPVPSAAVAE</sequence>
<dbReference type="Gene3D" id="1.20.5.1930">
    <property type="match status" value="1"/>
</dbReference>
<keyword evidence="3" id="KW-0597">Phosphoprotein</keyword>